<feature type="region of interest" description="Disordered" evidence="2">
    <location>
        <begin position="513"/>
        <end position="560"/>
    </location>
</feature>
<dbReference type="KEGG" id="dci:113472112"/>
<sequence length="560" mass="64939">MAVDFKRFEINATVSVTNIQYLATLMHHSDYEPFYLCDPLVPQNRDENLRDVAKTADDFRFDTELTDSSNWLVSAQRVESPKRVHSYTNDDELKEIFTQMDSALLSTSNSEVTLERALSEATLDSVEMPFGAKWNTELWKKYYDSHKAGDTTTKPEQVETSELDYDALERERLSNQDPRERRHDLFECVKFDRKTIEELRNSRPDLGVAVAESIRSNDKISEPEIKIKKRKFQKYTYEDYETWLFKNLTPKQIKEYRKRQQLKLTFTPAYISNRMTNRLNHTEVYQAMRPEKFKKLDFKYKPHMKFPVFGEGKYATTAVSKNFTFTPTEQMAINHANYVLDQRIKKLKNRKSMLSEVANEANEIRFDQSSSYINRMREYRRIHMENKKIAKKFNPDLIKNPHSLGYKKSSMSSFGKSSASSLASTKSSASRFSTKMYTKAYDRKTVQRLVNSENPYAPDKSPSKLSKKHKRPEWDVGHVDYRKTEVKPIKYKSIRKLPVCLSNSNSTASTKLVNGFGNATQNGAPTKPNKPTPPLRSKALTVNSNGLPKLETHGTPRAFK</sequence>
<protein>
    <submittedName>
        <fullName evidence="4">Uncharacterized protein LOC113472112</fullName>
    </submittedName>
</protein>
<feature type="compositionally biased region" description="Polar residues" evidence="2">
    <location>
        <begin position="513"/>
        <end position="524"/>
    </location>
</feature>
<name>A0A3Q0JGI1_DIACI</name>
<gene>
    <name evidence="4" type="primary">LOC113472112</name>
</gene>
<organism evidence="3 4">
    <name type="scientific">Diaphorina citri</name>
    <name type="common">Asian citrus psyllid</name>
    <dbReference type="NCBI Taxonomy" id="121845"/>
    <lineage>
        <taxon>Eukaryota</taxon>
        <taxon>Metazoa</taxon>
        <taxon>Ecdysozoa</taxon>
        <taxon>Arthropoda</taxon>
        <taxon>Hexapoda</taxon>
        <taxon>Insecta</taxon>
        <taxon>Pterygota</taxon>
        <taxon>Neoptera</taxon>
        <taxon>Paraneoptera</taxon>
        <taxon>Hemiptera</taxon>
        <taxon>Sternorrhyncha</taxon>
        <taxon>Psylloidea</taxon>
        <taxon>Psyllidae</taxon>
        <taxon>Diaphorininae</taxon>
        <taxon>Diaphorina</taxon>
    </lineage>
</organism>
<accession>A0A3Q0JGI1</accession>
<reference evidence="4" key="1">
    <citation type="submission" date="2025-08" db="UniProtKB">
        <authorList>
            <consortium name="RefSeq"/>
        </authorList>
    </citation>
    <scope>IDENTIFICATION</scope>
</reference>
<dbReference type="Proteomes" id="UP000079169">
    <property type="component" value="Unplaced"/>
</dbReference>
<dbReference type="GeneID" id="113472112"/>
<evidence type="ECO:0000313" key="3">
    <source>
        <dbReference type="Proteomes" id="UP000079169"/>
    </source>
</evidence>
<proteinExistence type="inferred from homology"/>
<dbReference type="RefSeq" id="XP_026687499.1">
    <property type="nucleotide sequence ID" value="XM_026831698.1"/>
</dbReference>
<evidence type="ECO:0000256" key="1">
    <source>
        <dbReference type="ARBA" id="ARBA00008315"/>
    </source>
</evidence>
<keyword evidence="3" id="KW-1185">Reference proteome</keyword>
<dbReference type="InterPro" id="IPR029488">
    <property type="entry name" value="Hmw/CFAP97"/>
</dbReference>
<comment type="similarity">
    <text evidence="1">Belongs to the CFAP97 family.</text>
</comment>
<feature type="region of interest" description="Disordered" evidence="2">
    <location>
        <begin position="448"/>
        <end position="472"/>
    </location>
</feature>
<dbReference type="AlphaFoldDB" id="A0A3Q0JGI1"/>
<evidence type="ECO:0000313" key="4">
    <source>
        <dbReference type="RefSeq" id="XP_026687499.1"/>
    </source>
</evidence>
<dbReference type="Pfam" id="PF13879">
    <property type="entry name" value="Hmw_CFAP97"/>
    <property type="match status" value="1"/>
</dbReference>
<evidence type="ECO:0000256" key="2">
    <source>
        <dbReference type="SAM" id="MobiDB-lite"/>
    </source>
</evidence>
<dbReference type="PaxDb" id="121845-A0A3Q0JGI1"/>